<dbReference type="CDD" id="cd07247">
    <property type="entry name" value="SgaA_N_like"/>
    <property type="match status" value="1"/>
</dbReference>
<dbReference type="Proteomes" id="UP001147830">
    <property type="component" value="Unassembled WGS sequence"/>
</dbReference>
<reference evidence="2" key="2">
    <citation type="submission" date="2022-08" db="EMBL/GenBank/DDBJ databases">
        <authorList>
            <person name="Dong C."/>
        </authorList>
    </citation>
    <scope>NUCLEOTIDE SEQUENCE</scope>
    <source>
        <strain evidence="2">59MF3M-4</strain>
    </source>
</reference>
<protein>
    <submittedName>
        <fullName evidence="2">VOC family protein</fullName>
    </submittedName>
</protein>
<dbReference type="InterPro" id="IPR053863">
    <property type="entry name" value="Glyoxy/Ble-like_N"/>
</dbReference>
<dbReference type="AlphaFoldDB" id="A0A9X3ARP1"/>
<dbReference type="PANTHER" id="PTHR33993">
    <property type="entry name" value="GLYOXALASE-RELATED"/>
    <property type="match status" value="1"/>
</dbReference>
<evidence type="ECO:0000259" key="1">
    <source>
        <dbReference type="Pfam" id="PF22677"/>
    </source>
</evidence>
<dbReference type="Pfam" id="PF22677">
    <property type="entry name" value="Ble-like_N"/>
    <property type="match status" value="1"/>
</dbReference>
<dbReference type="Gene3D" id="3.10.180.10">
    <property type="entry name" value="2,3-Dihydroxybiphenyl 1,2-Dioxygenase, domain 1"/>
    <property type="match status" value="1"/>
</dbReference>
<reference evidence="2" key="1">
    <citation type="journal article" date="2022" name="Front. Microbiol.">
        <title>Genome-based taxonomic rearrangement of Oceanobacter-related bacteria including the description of Thalassolituus hydrocarbonoclasticus sp. nov. and Thalassolituus pacificus sp. nov. and emended description of the genus Thalassolituus.</title>
        <authorList>
            <person name="Dong C."/>
            <person name="Wei L."/>
            <person name="Wang J."/>
            <person name="Lai Q."/>
            <person name="Huang Z."/>
            <person name="Shao Z."/>
        </authorList>
    </citation>
    <scope>NUCLEOTIDE SEQUENCE</scope>
    <source>
        <strain evidence="2">59MF3M-4</strain>
    </source>
</reference>
<accession>A0A9X3ARP1</accession>
<dbReference type="PANTHER" id="PTHR33993:SF2">
    <property type="entry name" value="VOC DOMAIN-CONTAINING PROTEIN"/>
    <property type="match status" value="1"/>
</dbReference>
<evidence type="ECO:0000313" key="2">
    <source>
        <dbReference type="EMBL" id="MCT7359029.1"/>
    </source>
</evidence>
<keyword evidence="3" id="KW-1185">Reference proteome</keyword>
<feature type="domain" description="Glyoxalase/Bleomycin resistance-like N-terminal" evidence="1">
    <location>
        <begin position="8"/>
        <end position="38"/>
    </location>
</feature>
<sequence>MNSYIAMFEIPATDLARAVAFYQAVLGVNIECMEMPGMEMGILPYEGQLVPAVIVKGEGYIPSSGGVTVYLNAGDDLQPMLDRVTGSGGQVILEKTAHADNSGFFALFLDSEGNKLALNSPN</sequence>
<evidence type="ECO:0000313" key="3">
    <source>
        <dbReference type="Proteomes" id="UP001147830"/>
    </source>
</evidence>
<dbReference type="SUPFAM" id="SSF54593">
    <property type="entry name" value="Glyoxalase/Bleomycin resistance protein/Dihydroxybiphenyl dioxygenase"/>
    <property type="match status" value="1"/>
</dbReference>
<dbReference type="RefSeq" id="WP_260975918.1">
    <property type="nucleotide sequence ID" value="NZ_JAOANI010000015.1"/>
</dbReference>
<dbReference type="InterPro" id="IPR052164">
    <property type="entry name" value="Anthracycline_SecMetBiosynth"/>
</dbReference>
<dbReference type="InterPro" id="IPR029068">
    <property type="entry name" value="Glyas_Bleomycin-R_OHBP_Dase"/>
</dbReference>
<proteinExistence type="predicted"/>
<dbReference type="EMBL" id="JAOANI010000015">
    <property type="protein sequence ID" value="MCT7359029.1"/>
    <property type="molecule type" value="Genomic_DNA"/>
</dbReference>
<comment type="caution">
    <text evidence="2">The sequence shown here is derived from an EMBL/GenBank/DDBJ whole genome shotgun (WGS) entry which is preliminary data.</text>
</comment>
<gene>
    <name evidence="2" type="ORF">NYR02_08360</name>
</gene>
<name>A0A9X3ARP1_9GAMM</name>
<organism evidence="2 3">
    <name type="scientific">Thalassolituus pacificus</name>
    <dbReference type="NCBI Taxonomy" id="2975440"/>
    <lineage>
        <taxon>Bacteria</taxon>
        <taxon>Pseudomonadati</taxon>
        <taxon>Pseudomonadota</taxon>
        <taxon>Gammaproteobacteria</taxon>
        <taxon>Oceanospirillales</taxon>
        <taxon>Oceanospirillaceae</taxon>
        <taxon>Thalassolituus</taxon>
    </lineage>
</organism>